<evidence type="ECO:0000256" key="3">
    <source>
        <dbReference type="ARBA" id="ARBA00022630"/>
    </source>
</evidence>
<dbReference type="KEGG" id="lgi:LOTGIDRAFT_121811"/>
<reference evidence="10 11" key="1">
    <citation type="journal article" date="2013" name="Nature">
        <title>Insights into bilaterian evolution from three spiralian genomes.</title>
        <authorList>
            <person name="Simakov O."/>
            <person name="Marletaz F."/>
            <person name="Cho S.J."/>
            <person name="Edsinger-Gonzales E."/>
            <person name="Havlak P."/>
            <person name="Hellsten U."/>
            <person name="Kuo D.H."/>
            <person name="Larsson T."/>
            <person name="Lv J."/>
            <person name="Arendt D."/>
            <person name="Savage R."/>
            <person name="Osoegawa K."/>
            <person name="de Jong P."/>
            <person name="Grimwood J."/>
            <person name="Chapman J.A."/>
            <person name="Shapiro H."/>
            <person name="Aerts A."/>
            <person name="Otillar R.P."/>
            <person name="Terry A.Y."/>
            <person name="Boore J.L."/>
            <person name="Grigoriev I.V."/>
            <person name="Lindberg D.R."/>
            <person name="Seaver E.C."/>
            <person name="Weisblat D.A."/>
            <person name="Putnam N.H."/>
            <person name="Rokhsar D.S."/>
        </authorList>
    </citation>
    <scope>NUCLEOTIDE SEQUENCE [LARGE SCALE GENOMIC DNA]</scope>
</reference>
<evidence type="ECO:0000259" key="9">
    <source>
        <dbReference type="Pfam" id="PF01619"/>
    </source>
</evidence>
<feature type="domain" description="Proline dehydrogenase" evidence="9">
    <location>
        <begin position="2"/>
        <end position="202"/>
    </location>
</feature>
<feature type="non-terminal residue" evidence="10">
    <location>
        <position position="1"/>
    </location>
</feature>
<dbReference type="GO" id="GO:0004657">
    <property type="term" value="F:proline dehydrogenase activity"/>
    <property type="evidence" value="ECO:0007669"/>
    <property type="project" value="UniProtKB-EC"/>
</dbReference>
<dbReference type="EC" id="1.5.5.2" evidence="8"/>
<comment type="function">
    <text evidence="8">Converts proline to delta-1-pyrroline-5-carboxylate.</text>
</comment>
<evidence type="ECO:0000313" key="10">
    <source>
        <dbReference type="EMBL" id="ESO91790.1"/>
    </source>
</evidence>
<keyword evidence="11" id="KW-1185">Reference proteome</keyword>
<protein>
    <recommendedName>
        <fullName evidence="8">Proline dehydrogenase</fullName>
        <ecNumber evidence="8">1.5.5.2</ecNumber>
    </recommendedName>
</protein>
<keyword evidence="6 8" id="KW-0642">Proline metabolism</keyword>
<dbReference type="GO" id="GO:0071949">
    <property type="term" value="F:FAD binding"/>
    <property type="evidence" value="ECO:0007669"/>
    <property type="project" value="TreeGrafter"/>
</dbReference>
<dbReference type="SUPFAM" id="SSF51730">
    <property type="entry name" value="FAD-linked oxidoreductase"/>
    <property type="match status" value="1"/>
</dbReference>
<accession>V4A9N9</accession>
<sequence>AVQTGVMAMIDAEYTYFNGATKLFVLALMLIYNVEKAFICFTYQCYLKKTFGLLKQDVEFILSQNRYFGTKLVRGAYMLKEKELAKVHGYTNPVHDDFENTTKMYNQSLDYLMQHLANHRKCAFMVASHNEGTIEYAIQRSVDLNVDVNGGRLFFGQLYGMCDHVSYSLGNASYPIYKSLPYGEIDQTLPYLIRRAQENRSIVPGARRERELLKLNLIERCRLYKK</sequence>
<dbReference type="Gene3D" id="3.20.20.220">
    <property type="match status" value="1"/>
</dbReference>
<comment type="catalytic activity">
    <reaction evidence="8">
        <text>L-proline + a quinone = (S)-1-pyrroline-5-carboxylate + a quinol + H(+)</text>
        <dbReference type="Rhea" id="RHEA:23784"/>
        <dbReference type="ChEBI" id="CHEBI:15378"/>
        <dbReference type="ChEBI" id="CHEBI:17388"/>
        <dbReference type="ChEBI" id="CHEBI:24646"/>
        <dbReference type="ChEBI" id="CHEBI:60039"/>
        <dbReference type="ChEBI" id="CHEBI:132124"/>
        <dbReference type="EC" id="1.5.5.2"/>
    </reaction>
</comment>
<evidence type="ECO:0000256" key="7">
    <source>
        <dbReference type="ARBA" id="ARBA00048242"/>
    </source>
</evidence>
<comment type="similarity">
    <text evidence="2 8">Belongs to the proline oxidase family.</text>
</comment>
<keyword evidence="3 8" id="KW-0285">Flavoprotein</keyword>
<dbReference type="OrthoDB" id="5464at2759"/>
<dbReference type="HOGENOM" id="CLU_018202_2_1_1"/>
<comment type="cofactor">
    <cofactor evidence="1 8">
        <name>FAD</name>
        <dbReference type="ChEBI" id="CHEBI:57692"/>
    </cofactor>
</comment>
<dbReference type="GO" id="GO:0010133">
    <property type="term" value="P:L-proline catabolic process to L-glutamate"/>
    <property type="evidence" value="ECO:0007669"/>
    <property type="project" value="TreeGrafter"/>
</dbReference>
<gene>
    <name evidence="10" type="ORF">LOTGIDRAFT_121811</name>
</gene>
<dbReference type="RefSeq" id="XP_009057462.1">
    <property type="nucleotide sequence ID" value="XM_009059214.1"/>
</dbReference>
<evidence type="ECO:0000256" key="2">
    <source>
        <dbReference type="ARBA" id="ARBA00005869"/>
    </source>
</evidence>
<dbReference type="Pfam" id="PF01619">
    <property type="entry name" value="Pro_dh"/>
    <property type="match status" value="1"/>
</dbReference>
<dbReference type="STRING" id="225164.V4A9N9"/>
<dbReference type="PANTHER" id="PTHR13914">
    <property type="entry name" value="PROLINE OXIDASE"/>
    <property type="match status" value="1"/>
</dbReference>
<dbReference type="OMA" id="DIAMKCK"/>
<dbReference type="CTD" id="20232022"/>
<evidence type="ECO:0000256" key="8">
    <source>
        <dbReference type="RuleBase" id="RU364054"/>
    </source>
</evidence>
<keyword evidence="4 8" id="KW-0274">FAD</keyword>
<evidence type="ECO:0000256" key="4">
    <source>
        <dbReference type="ARBA" id="ARBA00022827"/>
    </source>
</evidence>
<evidence type="ECO:0000256" key="1">
    <source>
        <dbReference type="ARBA" id="ARBA00001974"/>
    </source>
</evidence>
<evidence type="ECO:0000313" key="11">
    <source>
        <dbReference type="Proteomes" id="UP000030746"/>
    </source>
</evidence>
<dbReference type="InterPro" id="IPR002872">
    <property type="entry name" value="Proline_DH_dom"/>
</dbReference>
<evidence type="ECO:0000256" key="5">
    <source>
        <dbReference type="ARBA" id="ARBA00023002"/>
    </source>
</evidence>
<comment type="catalytic activity">
    <reaction evidence="7">
        <text>trans-4-hydroxy-L-proline + a quinone = (3R,5S)-1-pyrroline-3-hydroxy-5-carboxylate + a quinol + H(+)</text>
        <dbReference type="Rhea" id="RHEA:52512"/>
        <dbReference type="ChEBI" id="CHEBI:15378"/>
        <dbReference type="ChEBI" id="CHEBI:24646"/>
        <dbReference type="ChEBI" id="CHEBI:58375"/>
        <dbReference type="ChEBI" id="CHEBI:62612"/>
        <dbReference type="ChEBI" id="CHEBI:132124"/>
        <dbReference type="EC" id="1.5.5.3"/>
    </reaction>
</comment>
<organism evidence="10 11">
    <name type="scientific">Lottia gigantea</name>
    <name type="common">Giant owl limpet</name>
    <dbReference type="NCBI Taxonomy" id="225164"/>
    <lineage>
        <taxon>Eukaryota</taxon>
        <taxon>Metazoa</taxon>
        <taxon>Spiralia</taxon>
        <taxon>Lophotrochozoa</taxon>
        <taxon>Mollusca</taxon>
        <taxon>Gastropoda</taxon>
        <taxon>Patellogastropoda</taxon>
        <taxon>Lottioidea</taxon>
        <taxon>Lottiidae</taxon>
        <taxon>Lottia</taxon>
    </lineage>
</organism>
<dbReference type="GeneID" id="20232022"/>
<name>V4A9N9_LOTGI</name>
<dbReference type="AlphaFoldDB" id="V4A9N9"/>
<keyword evidence="5 8" id="KW-0560">Oxidoreductase</keyword>
<evidence type="ECO:0000256" key="6">
    <source>
        <dbReference type="ARBA" id="ARBA00023062"/>
    </source>
</evidence>
<dbReference type="GO" id="GO:0005739">
    <property type="term" value="C:mitochondrion"/>
    <property type="evidence" value="ECO:0007669"/>
    <property type="project" value="TreeGrafter"/>
</dbReference>
<dbReference type="EMBL" id="KB202199">
    <property type="protein sequence ID" value="ESO91790.1"/>
    <property type="molecule type" value="Genomic_DNA"/>
</dbReference>
<dbReference type="InterPro" id="IPR029041">
    <property type="entry name" value="FAD-linked_oxidoreductase-like"/>
</dbReference>
<dbReference type="InterPro" id="IPR015659">
    <property type="entry name" value="Proline_oxidase"/>
</dbReference>
<dbReference type="Proteomes" id="UP000030746">
    <property type="component" value="Unassembled WGS sequence"/>
</dbReference>
<proteinExistence type="inferred from homology"/>
<dbReference type="PANTHER" id="PTHR13914:SF29">
    <property type="entry name" value="HYDROXYPROLINE DEHYDROGENASE"/>
    <property type="match status" value="1"/>
</dbReference>